<reference evidence="2 3" key="1">
    <citation type="submission" date="2017-06" db="EMBL/GenBank/DDBJ databases">
        <title>Draft genome sequence of a variant of Elsinoe murrayae.</title>
        <authorList>
            <person name="Cheng Q."/>
        </authorList>
    </citation>
    <scope>NUCLEOTIDE SEQUENCE [LARGE SCALE GENOMIC DNA]</scope>
    <source>
        <strain evidence="2 3">CQ-2017a</strain>
    </source>
</reference>
<evidence type="ECO:0000313" key="3">
    <source>
        <dbReference type="Proteomes" id="UP000243797"/>
    </source>
</evidence>
<dbReference type="OrthoDB" id="3939460at2759"/>
<dbReference type="InParanoid" id="A0A2K1QTL9"/>
<name>A0A2K1QTL9_9PEZI</name>
<dbReference type="Proteomes" id="UP000243797">
    <property type="component" value="Unassembled WGS sequence"/>
</dbReference>
<evidence type="ECO:0000256" key="1">
    <source>
        <dbReference type="SAM" id="MobiDB-lite"/>
    </source>
</evidence>
<evidence type="ECO:0000313" key="2">
    <source>
        <dbReference type="EMBL" id="PNS18381.1"/>
    </source>
</evidence>
<keyword evidence="3" id="KW-1185">Reference proteome</keyword>
<gene>
    <name evidence="2" type="ORF">CAC42_6198</name>
</gene>
<proteinExistence type="predicted"/>
<dbReference type="EMBL" id="NKHZ01000041">
    <property type="protein sequence ID" value="PNS18381.1"/>
    <property type="molecule type" value="Genomic_DNA"/>
</dbReference>
<feature type="region of interest" description="Disordered" evidence="1">
    <location>
        <begin position="1"/>
        <end position="75"/>
    </location>
</feature>
<accession>A0A2K1QTL9</accession>
<comment type="caution">
    <text evidence="2">The sequence shown here is derived from an EMBL/GenBank/DDBJ whole genome shotgun (WGS) entry which is preliminary data.</text>
</comment>
<dbReference type="AlphaFoldDB" id="A0A2K1QTL9"/>
<sequence length="269" mass="29676">MSDHKSTDTKSPPPYIDTTSPTDPQTTAPPAYDKSSTLLAPSDAKPRPSSDAVSLAPSAVSDDETPTAGPSTISSPAQTTWHIYAERKHGRQHLVVYDADKATKLYRISLRGKIAMQDMTTGAEIGVATFPAFSRTISVDVHAVRDMEFYPLNDKSRDYTYSSPALMRKVQWRRDTVVGHLKGFECVDERGDEVARWKYVGMHMHKVGTMGFARWVEVGSEEVVKRRREEVLFMGLLQVIKTNMLKGTGFVADPISAIMGLGLMGSFSS</sequence>
<feature type="compositionally biased region" description="Polar residues" evidence="1">
    <location>
        <begin position="17"/>
        <end position="39"/>
    </location>
</feature>
<protein>
    <submittedName>
        <fullName evidence="2">Uncharacterized protein</fullName>
    </submittedName>
</protein>
<organism evidence="2 3">
    <name type="scientific">Sphaceloma murrayae</name>
    <dbReference type="NCBI Taxonomy" id="2082308"/>
    <lineage>
        <taxon>Eukaryota</taxon>
        <taxon>Fungi</taxon>
        <taxon>Dikarya</taxon>
        <taxon>Ascomycota</taxon>
        <taxon>Pezizomycotina</taxon>
        <taxon>Dothideomycetes</taxon>
        <taxon>Dothideomycetidae</taxon>
        <taxon>Myriangiales</taxon>
        <taxon>Elsinoaceae</taxon>
        <taxon>Sphaceloma</taxon>
    </lineage>
</organism>